<dbReference type="eggNOG" id="KOG3004">
    <property type="taxonomic scope" value="Eukaryota"/>
</dbReference>
<evidence type="ECO:0000256" key="4">
    <source>
        <dbReference type="ARBA" id="ARBA00023242"/>
    </source>
</evidence>
<feature type="domain" description="CCHC-type" evidence="9">
    <location>
        <begin position="7"/>
        <end position="20"/>
    </location>
</feature>
<dbReference type="PANTHER" id="PTHR13220:SF11">
    <property type="entry name" value="TIMELESS-INTERACTING PROTEIN"/>
    <property type="match status" value="1"/>
</dbReference>
<dbReference type="GO" id="GO:0031298">
    <property type="term" value="C:replication fork protection complex"/>
    <property type="evidence" value="ECO:0000318"/>
    <property type="project" value="GO_Central"/>
</dbReference>
<dbReference type="InterPro" id="IPR012923">
    <property type="entry name" value="Csm3"/>
</dbReference>
<dbReference type="Proteomes" id="UP000017836">
    <property type="component" value="Unassembled WGS sequence"/>
</dbReference>
<keyword evidence="6" id="KW-0862">Zinc</keyword>
<comment type="subcellular location">
    <subcellularLocation>
        <location evidence="1 7">Nucleus</location>
    </subcellularLocation>
</comment>
<evidence type="ECO:0000313" key="10">
    <source>
        <dbReference type="EMBL" id="ERN09540.1"/>
    </source>
</evidence>
<dbReference type="GO" id="GO:0006974">
    <property type="term" value="P:DNA damage response"/>
    <property type="evidence" value="ECO:0007669"/>
    <property type="project" value="UniProtKB-KW"/>
</dbReference>
<dbReference type="Pfam" id="PF00098">
    <property type="entry name" value="zf-CCHC"/>
    <property type="match status" value="1"/>
</dbReference>
<dbReference type="GO" id="GO:0043111">
    <property type="term" value="P:replication fork arrest"/>
    <property type="evidence" value="ECO:0000318"/>
    <property type="project" value="GO_Central"/>
</dbReference>
<dbReference type="AlphaFoldDB" id="W1PQP3"/>
<dbReference type="Pfam" id="PF07962">
    <property type="entry name" value="Swi3"/>
    <property type="match status" value="1"/>
</dbReference>
<keyword evidence="5 7" id="KW-0131">Cell cycle</keyword>
<dbReference type="Gramene" id="ERN09540">
    <property type="protein sequence ID" value="ERN09540"/>
    <property type="gene ID" value="AMTR_s00029p00146380"/>
</dbReference>
<feature type="compositionally biased region" description="Polar residues" evidence="8">
    <location>
        <begin position="19"/>
        <end position="64"/>
    </location>
</feature>
<dbReference type="GO" id="GO:0008270">
    <property type="term" value="F:zinc ion binding"/>
    <property type="evidence" value="ECO:0007669"/>
    <property type="project" value="UniProtKB-KW"/>
</dbReference>
<name>W1PQP3_AMBTC</name>
<keyword evidence="11" id="KW-1185">Reference proteome</keyword>
<organism evidence="10 11">
    <name type="scientific">Amborella trichopoda</name>
    <dbReference type="NCBI Taxonomy" id="13333"/>
    <lineage>
        <taxon>Eukaryota</taxon>
        <taxon>Viridiplantae</taxon>
        <taxon>Streptophyta</taxon>
        <taxon>Embryophyta</taxon>
        <taxon>Tracheophyta</taxon>
        <taxon>Spermatophyta</taxon>
        <taxon>Magnoliopsida</taxon>
        <taxon>Amborellales</taxon>
        <taxon>Amborellaceae</taxon>
        <taxon>Amborella</taxon>
    </lineage>
</organism>
<keyword evidence="6" id="KW-0863">Zinc-finger</keyword>
<evidence type="ECO:0000259" key="9">
    <source>
        <dbReference type="PROSITE" id="PS50158"/>
    </source>
</evidence>
<sequence length="294" mass="32667">MAAPTGCYKCGLPGHWSRDCSSSSSNPAISTDQRNPNPNIKPWQKTSQLSANSNPSFKQKSPQTVKKAPRQRPKLTEELLLSEDGLGYVLQHFPRAMKIKGPGQEVRDLGNLIELYALWHSRLLPYFSFDQFVKRVEKVGATKRVRMCIRELKERVARGGDPSKLYELPVEPADQNNPPEDIEDSVPDLVEPPVENHEVDVINEEMFDEIYKQAVEEPPCQTSPHSDATINPSIESSEARNVTQGLGLLRLIGSPSYDGLPGSGQLTVILGLGSFGTRDPWSPLRQLQVGLLIF</sequence>
<protein>
    <recommendedName>
        <fullName evidence="9">CCHC-type domain-containing protein</fullName>
    </recommendedName>
</protein>
<comment type="function">
    <text evidence="7">Plays an important role in the control of DNA replication and the maintenance of replication fork stability.</text>
</comment>
<proteinExistence type="inferred from homology"/>
<dbReference type="EMBL" id="KI392980">
    <property type="protein sequence ID" value="ERN09540.1"/>
    <property type="molecule type" value="Genomic_DNA"/>
</dbReference>
<evidence type="ECO:0000256" key="6">
    <source>
        <dbReference type="PROSITE-ProRule" id="PRU00047"/>
    </source>
</evidence>
<feature type="region of interest" description="Disordered" evidence="8">
    <location>
        <begin position="13"/>
        <end position="72"/>
    </location>
</feature>
<dbReference type="InterPro" id="IPR001878">
    <property type="entry name" value="Znf_CCHC"/>
</dbReference>
<dbReference type="SMART" id="SM00343">
    <property type="entry name" value="ZnF_C2HC"/>
    <property type="match status" value="1"/>
</dbReference>
<evidence type="ECO:0000256" key="1">
    <source>
        <dbReference type="ARBA" id="ARBA00004123"/>
    </source>
</evidence>
<keyword evidence="6" id="KW-0479">Metal-binding</keyword>
<evidence type="ECO:0000256" key="7">
    <source>
        <dbReference type="RuleBase" id="RU366049"/>
    </source>
</evidence>
<reference evidence="11" key="1">
    <citation type="journal article" date="2013" name="Science">
        <title>The Amborella genome and the evolution of flowering plants.</title>
        <authorList>
            <consortium name="Amborella Genome Project"/>
        </authorList>
    </citation>
    <scope>NUCLEOTIDE SEQUENCE [LARGE SCALE GENOMIC DNA]</scope>
</reference>
<dbReference type="GO" id="GO:0003677">
    <property type="term" value="F:DNA binding"/>
    <property type="evidence" value="ECO:0000318"/>
    <property type="project" value="GO_Central"/>
</dbReference>
<accession>W1PQP3</accession>
<dbReference type="Gene3D" id="4.10.60.10">
    <property type="entry name" value="Zinc finger, CCHC-type"/>
    <property type="match status" value="1"/>
</dbReference>
<dbReference type="InterPro" id="IPR036875">
    <property type="entry name" value="Znf_CCHC_sf"/>
</dbReference>
<evidence type="ECO:0000256" key="5">
    <source>
        <dbReference type="ARBA" id="ARBA00023306"/>
    </source>
</evidence>
<keyword evidence="3 7" id="KW-0227">DNA damage</keyword>
<dbReference type="HOGENOM" id="CLU_060030_0_0_1"/>
<dbReference type="GO" id="GO:0031297">
    <property type="term" value="P:replication fork processing"/>
    <property type="evidence" value="ECO:0007669"/>
    <property type="project" value="UniProtKB-UniRule"/>
</dbReference>
<comment type="similarity">
    <text evidence="2 7">Belongs to the CSM3 family.</text>
</comment>
<evidence type="ECO:0000256" key="2">
    <source>
        <dbReference type="ARBA" id="ARBA00006075"/>
    </source>
</evidence>
<gene>
    <name evidence="10" type="ORF">AMTR_s00029p00146380</name>
</gene>
<dbReference type="GO" id="GO:0000076">
    <property type="term" value="P:DNA replication checkpoint signaling"/>
    <property type="evidence" value="ECO:0000318"/>
    <property type="project" value="GO_Central"/>
</dbReference>
<dbReference type="SUPFAM" id="SSF57756">
    <property type="entry name" value="Retrovirus zinc finger-like domains"/>
    <property type="match status" value="1"/>
</dbReference>
<evidence type="ECO:0000256" key="8">
    <source>
        <dbReference type="SAM" id="MobiDB-lite"/>
    </source>
</evidence>
<evidence type="ECO:0000313" key="11">
    <source>
        <dbReference type="Proteomes" id="UP000017836"/>
    </source>
</evidence>
<dbReference type="STRING" id="13333.W1PQP3"/>
<keyword evidence="4 7" id="KW-0539">Nucleus</keyword>
<dbReference type="OMA" id="PPVENHE"/>
<dbReference type="InterPro" id="IPR040038">
    <property type="entry name" value="TIPIN/Csm3/Swi3"/>
</dbReference>
<evidence type="ECO:0000256" key="3">
    <source>
        <dbReference type="ARBA" id="ARBA00022763"/>
    </source>
</evidence>
<dbReference type="PANTHER" id="PTHR13220">
    <property type="entry name" value="TIMELESS INTERACTING-RELATED"/>
    <property type="match status" value="1"/>
</dbReference>
<dbReference type="PROSITE" id="PS50158">
    <property type="entry name" value="ZF_CCHC"/>
    <property type="match status" value="1"/>
</dbReference>